<evidence type="ECO:0000256" key="1">
    <source>
        <dbReference type="ARBA" id="ARBA00004906"/>
    </source>
</evidence>
<dbReference type="AlphaFoldDB" id="A0A9Y1BME9"/>
<proteinExistence type="predicted"/>
<dbReference type="SUPFAM" id="SSF51126">
    <property type="entry name" value="Pectin lyase-like"/>
    <property type="match status" value="4"/>
</dbReference>
<dbReference type="InterPro" id="IPR022441">
    <property type="entry name" value="Para_beta_helix_rpt-2"/>
</dbReference>
<dbReference type="InterPro" id="IPR039448">
    <property type="entry name" value="Beta_helix"/>
</dbReference>
<evidence type="ECO:0000256" key="3">
    <source>
        <dbReference type="ARBA" id="ARBA00022786"/>
    </source>
</evidence>
<dbReference type="InterPro" id="IPR012334">
    <property type="entry name" value="Pectin_lyas_fold"/>
</dbReference>
<keyword evidence="4" id="KW-0812">Transmembrane</keyword>
<evidence type="ECO:0000256" key="4">
    <source>
        <dbReference type="SAM" id="Phobius"/>
    </source>
</evidence>
<keyword evidence="3" id="KW-0833">Ubl conjugation pathway</keyword>
<dbReference type="InterPro" id="IPR007742">
    <property type="entry name" value="NosD_dom"/>
</dbReference>
<gene>
    <name evidence="7" type="ORF">K9W45_03565</name>
</gene>
<dbReference type="Proteomes" id="UP001201020">
    <property type="component" value="Chromosome"/>
</dbReference>
<dbReference type="Pfam" id="PF05048">
    <property type="entry name" value="NosD"/>
    <property type="match status" value="1"/>
</dbReference>
<protein>
    <submittedName>
        <fullName evidence="7">Right-handed parallel beta-helix repeat-containing protein</fullName>
    </submittedName>
</protein>
<name>A0A9Y1BME9_9ARCH</name>
<dbReference type="EMBL" id="CP084166">
    <property type="protein sequence ID" value="UJG41550.1"/>
    <property type="molecule type" value="Genomic_DNA"/>
</dbReference>
<sequence>MKKWKLLYFVSFAFIIFLSTLLNPPDYVKLADKENYKTKNNFTVIKSESDPIFIDSDDDFSLAYNFPGSGTKEDPYLISNRTIITTSDYGIYIFNVSKFFKIQNNIIKSSKYSIYIESIANNSGTILNNSCENNAIAGIFIKNSKNIVISNNSCNFNYEGISVIDCYNITSSFNNCSFNSYGIKYNNSPFSIIESNFCDNNSIFGIDCRYGNKSLLLNNQMNNNAFGLRIEESANCNVASNSINSSTRAGALISKSYYCEFTYNNFTDNIEYGLIFSNSKMNKIHRNNFINNSKEQSSQAFEDDTNIWYDIVAYKGNFWSDYKGKGNYTIGGPTLNSDPYPILNPTLVYHDNIKIYSNSQFYKKYLFPGSGTKEDPFIIEDIFIYTNFGIGIYIGGVNASFIIRNCIIYSREYGIYINKASSSNNEIINNTCRTQNQYGIFIENSVNTIVVNNTCSNQNQYSIYLYYSGHSFISNNTCSNSKIGIQLYYSGNTRIDNNLCISNEVGISLYVSKNCTIENNNCSYNSFSGIYISTTRQLFSVPAIIINNFIYNNSYFGIYLFEVDGSFIANNSIILNGMIGIYLIFSKYCIITYNNFINNLGYGLSLIDVEKTKIHHNNFFQNNINGTSQAFDDGCNNEWYDKEQRIGNFWSDLKDDFYEISGNANEIDKYPVKKPFLPPYNIEPISLLPNDKLNTNEIIVFFIEIFTLIAIPSFIFLFNKRIIRGK</sequence>
<keyword evidence="4" id="KW-0472">Membrane</keyword>
<feature type="domain" description="Right handed beta helix" evidence="6">
    <location>
        <begin position="484"/>
        <end position="628"/>
    </location>
</feature>
<dbReference type="PANTHER" id="PTHR22990:SF15">
    <property type="entry name" value="F-BOX ONLY PROTEIN 10"/>
    <property type="match status" value="1"/>
</dbReference>
<accession>A0A9Y1BME9</accession>
<dbReference type="InterPro" id="IPR011050">
    <property type="entry name" value="Pectin_lyase_fold/virulence"/>
</dbReference>
<evidence type="ECO:0000313" key="7">
    <source>
        <dbReference type="EMBL" id="UJG41550.1"/>
    </source>
</evidence>
<reference evidence="7" key="1">
    <citation type="journal article" date="2022" name="Nat. Microbiol.">
        <title>Unique mobile elements and scalable gene flow at the prokaryote-eukaryote boundary revealed by circularized Asgard archaea genomes.</title>
        <authorList>
            <person name="Wu F."/>
            <person name="Speth D.R."/>
            <person name="Philosof A."/>
            <person name="Cremiere A."/>
            <person name="Narayanan A."/>
            <person name="Barco R.A."/>
            <person name="Connon S.A."/>
            <person name="Amend J.P."/>
            <person name="Antoshechkin I.A."/>
            <person name="Orphan V.J."/>
        </authorList>
    </citation>
    <scope>NUCLEOTIDE SEQUENCE</scope>
    <source>
        <strain evidence="7">PM71</strain>
    </source>
</reference>
<evidence type="ECO:0000256" key="2">
    <source>
        <dbReference type="ARBA" id="ARBA00022737"/>
    </source>
</evidence>
<dbReference type="InterPro" id="IPR051550">
    <property type="entry name" value="SCF-Subunits/Alg-Epimerases"/>
</dbReference>
<comment type="pathway">
    <text evidence="1">Protein modification; protein ubiquitination.</text>
</comment>
<feature type="domain" description="Periplasmic copper-binding protein NosD beta helix" evidence="5">
    <location>
        <begin position="137"/>
        <end position="324"/>
    </location>
</feature>
<organism evidence="7">
    <name type="scientific">Candidatus Heimdallarchaeum aukensis</name>
    <dbReference type="NCBI Taxonomy" id="2876573"/>
    <lineage>
        <taxon>Archaea</taxon>
        <taxon>Promethearchaeati</taxon>
        <taxon>Candidatus Heimdallarchaeota</taxon>
        <taxon>Candidatus Heimdallarchaeia (ex Rinke et al. 2021) (nom. nud.)</taxon>
        <taxon>Candidatus Heimdallarchaeales</taxon>
        <taxon>Candidatus Heimdallarchaeaceae</taxon>
        <taxon>Candidatus Heimdallarchaeum</taxon>
    </lineage>
</organism>
<feature type="transmembrane region" description="Helical" evidence="4">
    <location>
        <begin position="698"/>
        <end position="718"/>
    </location>
</feature>
<dbReference type="Gene3D" id="2.160.20.10">
    <property type="entry name" value="Single-stranded right-handed beta-helix, Pectin lyase-like"/>
    <property type="match status" value="4"/>
</dbReference>
<evidence type="ECO:0000259" key="5">
    <source>
        <dbReference type="Pfam" id="PF05048"/>
    </source>
</evidence>
<keyword evidence="4" id="KW-1133">Transmembrane helix</keyword>
<keyword evidence="2" id="KW-0677">Repeat</keyword>
<dbReference type="SMART" id="SM00710">
    <property type="entry name" value="PbH1"/>
    <property type="match status" value="16"/>
</dbReference>
<dbReference type="InterPro" id="IPR006626">
    <property type="entry name" value="PbH1"/>
</dbReference>
<dbReference type="NCBIfam" id="TIGR03804">
    <property type="entry name" value="para_beta_helix"/>
    <property type="match status" value="3"/>
</dbReference>
<dbReference type="Pfam" id="PF13229">
    <property type="entry name" value="Beta_helix"/>
    <property type="match status" value="1"/>
</dbReference>
<evidence type="ECO:0000259" key="6">
    <source>
        <dbReference type="Pfam" id="PF13229"/>
    </source>
</evidence>
<dbReference type="PANTHER" id="PTHR22990">
    <property type="entry name" value="F-BOX ONLY PROTEIN"/>
    <property type="match status" value="1"/>
</dbReference>